<dbReference type="EMBL" id="JAZHXJ010000014">
    <property type="protein sequence ID" value="KAL1882697.1"/>
    <property type="molecule type" value="Genomic_DNA"/>
</dbReference>
<dbReference type="InterPro" id="IPR012301">
    <property type="entry name" value="Malic_N_dom"/>
</dbReference>
<dbReference type="InterPro" id="IPR037062">
    <property type="entry name" value="Malic_N_dom_sf"/>
</dbReference>
<evidence type="ECO:0008006" key="8">
    <source>
        <dbReference type="Google" id="ProtNLM"/>
    </source>
</evidence>
<dbReference type="SUPFAM" id="SSF51735">
    <property type="entry name" value="NAD(P)-binding Rossmann-fold domains"/>
    <property type="match status" value="1"/>
</dbReference>
<dbReference type="SMART" id="SM00919">
    <property type="entry name" value="Malic_M"/>
    <property type="match status" value="1"/>
</dbReference>
<evidence type="ECO:0000313" key="7">
    <source>
        <dbReference type="Proteomes" id="UP001586593"/>
    </source>
</evidence>
<dbReference type="CDD" id="cd05312">
    <property type="entry name" value="NAD_bind_1_malic_enz"/>
    <property type="match status" value="1"/>
</dbReference>
<evidence type="ECO:0000256" key="3">
    <source>
        <dbReference type="ARBA" id="ARBA00023002"/>
    </source>
</evidence>
<evidence type="ECO:0000313" key="6">
    <source>
        <dbReference type="EMBL" id="KAL1882697.1"/>
    </source>
</evidence>
<comment type="cofactor">
    <cofactor evidence="1">
        <name>Mg(2+)</name>
        <dbReference type="ChEBI" id="CHEBI:18420"/>
    </cofactor>
</comment>
<comment type="caution">
    <text evidence="6">The sequence shown here is derived from an EMBL/GenBank/DDBJ whole genome shotgun (WGS) entry which is preliminary data.</text>
</comment>
<sequence length="617" mass="68853">MSISSRRISAANPMSTVDIASIEESMKMANLDTLRGYAQDHYGEVQQYATTEYISESQALGYQVLREPMWNKGLSFTPEQRVSKNLTGLLPHVMEGLEKQCERALKMIRSRPSNVDKYLYLSNLKDQNVDLFYRLLIDNAREMMPLVYTPTIGDVCLQYSTLYTRPEALYISIKQRKSIKTILRNWPYPNPEICVVTDGSRILGLGDLGVNGVGIPIGKLALYTAAAGIHPNKTLPIVLDCGTANEDNLKDPLYLGLRSKRVPVSEQQDFMDEFMQAAREVYPDMVVQFEDFESEKAFNYLDRYRNNYRCFNDDIQGTGAVVLAGYIGAVNLSGVPIEEQRLVFMGAGSAGVGVAKQLVEYYTRRGLSEQAARDKFWLVDTKGLVTKDRGDKLAEHKKYFARTDNNGHQFRTLEEVIEYVKPTALIGLTATFGVFTESVVRALKASVEAGGLGRRPILFPLSNPLTKAECTFEQAVNWTEGTVIFASGSPFSPLTVKSAGDHAITYHPNQGNNVYVFPGIGLGAILAKASRITDDMIYTAADALAGSLNASEIHQGLIYPRIERVRDASIIVAREVMKAARRDGVSELPEEQWIEWEEWGDVALTKYIKDSIYDPKC</sequence>
<dbReference type="SMART" id="SM01274">
    <property type="entry name" value="malic"/>
    <property type="match status" value="1"/>
</dbReference>
<keyword evidence="7" id="KW-1185">Reference proteome</keyword>
<dbReference type="Proteomes" id="UP001586593">
    <property type="component" value="Unassembled WGS sequence"/>
</dbReference>
<dbReference type="Gene3D" id="3.40.50.720">
    <property type="entry name" value="NAD(P)-binding Rossmann-like Domain"/>
    <property type="match status" value="1"/>
</dbReference>
<dbReference type="NCBIfam" id="NF010052">
    <property type="entry name" value="PRK13529.1"/>
    <property type="match status" value="1"/>
</dbReference>
<feature type="domain" description="Malic enzyme N-terminal" evidence="5">
    <location>
        <begin position="125"/>
        <end position="305"/>
    </location>
</feature>
<dbReference type="InterPro" id="IPR012302">
    <property type="entry name" value="Malic_NAD-bd"/>
</dbReference>
<dbReference type="Gene3D" id="3.40.50.10380">
    <property type="entry name" value="Malic enzyme, N-terminal domain"/>
    <property type="match status" value="1"/>
</dbReference>
<dbReference type="Pfam" id="PF03949">
    <property type="entry name" value="Malic_M"/>
    <property type="match status" value="1"/>
</dbReference>
<dbReference type="InterPro" id="IPR036291">
    <property type="entry name" value="NAD(P)-bd_dom_sf"/>
</dbReference>
<dbReference type="PANTHER" id="PTHR23406:SF32">
    <property type="entry name" value="NADP-DEPENDENT MALIC ENZYME"/>
    <property type="match status" value="1"/>
</dbReference>
<protein>
    <recommendedName>
        <fullName evidence="8">Malic enzyme</fullName>
    </recommendedName>
</protein>
<gene>
    <name evidence="6" type="ORF">VTK73DRAFT_1609</name>
</gene>
<dbReference type="SUPFAM" id="SSF53223">
    <property type="entry name" value="Aminoacid dehydrogenase-like, N-terminal domain"/>
    <property type="match status" value="1"/>
</dbReference>
<dbReference type="InterPro" id="IPR046346">
    <property type="entry name" value="Aminoacid_DH-like_N_sf"/>
</dbReference>
<comment type="similarity">
    <text evidence="2">Belongs to the malic enzymes family.</text>
</comment>
<evidence type="ECO:0000256" key="2">
    <source>
        <dbReference type="ARBA" id="ARBA00008785"/>
    </source>
</evidence>
<evidence type="ECO:0000256" key="1">
    <source>
        <dbReference type="ARBA" id="ARBA00001946"/>
    </source>
</evidence>
<feature type="domain" description="Malic enzyme NAD-binding" evidence="4">
    <location>
        <begin position="315"/>
        <end position="581"/>
    </location>
</feature>
<dbReference type="PIRSF" id="PIRSF000106">
    <property type="entry name" value="ME"/>
    <property type="match status" value="1"/>
</dbReference>
<evidence type="ECO:0000259" key="5">
    <source>
        <dbReference type="SMART" id="SM01274"/>
    </source>
</evidence>
<dbReference type="Pfam" id="PF00390">
    <property type="entry name" value="malic"/>
    <property type="match status" value="1"/>
</dbReference>
<dbReference type="PANTHER" id="PTHR23406">
    <property type="entry name" value="MALIC ENZYME-RELATED"/>
    <property type="match status" value="1"/>
</dbReference>
<reference evidence="6 7" key="1">
    <citation type="journal article" date="2024" name="Commun. Biol.">
        <title>Comparative genomic analysis of thermophilic fungi reveals convergent evolutionary adaptations and gene losses.</title>
        <authorList>
            <person name="Steindorff A.S."/>
            <person name="Aguilar-Pontes M.V."/>
            <person name="Robinson A.J."/>
            <person name="Andreopoulos B."/>
            <person name="LaButti K."/>
            <person name="Kuo A."/>
            <person name="Mondo S."/>
            <person name="Riley R."/>
            <person name="Otillar R."/>
            <person name="Haridas S."/>
            <person name="Lipzen A."/>
            <person name="Grimwood J."/>
            <person name="Schmutz J."/>
            <person name="Clum A."/>
            <person name="Reid I.D."/>
            <person name="Moisan M.C."/>
            <person name="Butler G."/>
            <person name="Nguyen T.T.M."/>
            <person name="Dewar K."/>
            <person name="Conant G."/>
            <person name="Drula E."/>
            <person name="Henrissat B."/>
            <person name="Hansel C."/>
            <person name="Singer S."/>
            <person name="Hutchinson M.I."/>
            <person name="de Vries R.P."/>
            <person name="Natvig D.O."/>
            <person name="Powell A.J."/>
            <person name="Tsang A."/>
            <person name="Grigoriev I.V."/>
        </authorList>
    </citation>
    <scope>NUCLEOTIDE SEQUENCE [LARGE SCALE GENOMIC DNA]</scope>
    <source>
        <strain evidence="6 7">ATCC 24622</strain>
    </source>
</reference>
<proteinExistence type="inferred from homology"/>
<organism evidence="6 7">
    <name type="scientific">Phialemonium thermophilum</name>
    <dbReference type="NCBI Taxonomy" id="223376"/>
    <lineage>
        <taxon>Eukaryota</taxon>
        <taxon>Fungi</taxon>
        <taxon>Dikarya</taxon>
        <taxon>Ascomycota</taxon>
        <taxon>Pezizomycotina</taxon>
        <taxon>Sordariomycetes</taxon>
        <taxon>Sordariomycetidae</taxon>
        <taxon>Cephalothecales</taxon>
        <taxon>Cephalothecaceae</taxon>
        <taxon>Phialemonium</taxon>
    </lineage>
</organism>
<keyword evidence="3" id="KW-0560">Oxidoreductase</keyword>
<evidence type="ECO:0000259" key="4">
    <source>
        <dbReference type="SMART" id="SM00919"/>
    </source>
</evidence>
<dbReference type="InterPro" id="IPR001891">
    <property type="entry name" value="Malic_OxRdtase"/>
</dbReference>
<accession>A0ABR3Y4B1</accession>
<dbReference type="PRINTS" id="PR00072">
    <property type="entry name" value="MALOXRDTASE"/>
</dbReference>
<name>A0ABR3Y4B1_9PEZI</name>